<dbReference type="OrthoDB" id="778241at2759"/>
<dbReference type="AlphaFoldDB" id="A0A835HDZ4"/>
<proteinExistence type="predicted"/>
<gene>
    <name evidence="2" type="ORF">IFM89_012730</name>
</gene>
<dbReference type="Proteomes" id="UP000631114">
    <property type="component" value="Unassembled WGS sequence"/>
</dbReference>
<evidence type="ECO:0000256" key="1">
    <source>
        <dbReference type="SAM" id="Coils"/>
    </source>
</evidence>
<dbReference type="EMBL" id="JADFTS010000007">
    <property type="protein sequence ID" value="KAF9596607.1"/>
    <property type="molecule type" value="Genomic_DNA"/>
</dbReference>
<dbReference type="Pfam" id="PF07795">
    <property type="entry name" value="DUF1635"/>
    <property type="match status" value="1"/>
</dbReference>
<feature type="coiled-coil region" evidence="1">
    <location>
        <begin position="50"/>
        <end position="98"/>
    </location>
</feature>
<comment type="caution">
    <text evidence="2">The sequence shown here is derived from an EMBL/GenBank/DDBJ whole genome shotgun (WGS) entry which is preliminary data.</text>
</comment>
<dbReference type="PANTHER" id="PTHR33431:SF12">
    <property type="entry name" value="HIGH MOBILITY GROUP BOX PROTEIN, PUTATIVE (DUF1635)-RELATED"/>
    <property type="match status" value="1"/>
</dbReference>
<reference evidence="2 3" key="1">
    <citation type="submission" date="2020-10" db="EMBL/GenBank/DDBJ databases">
        <title>The Coptis chinensis genome and diversification of protoberbering-type alkaloids.</title>
        <authorList>
            <person name="Wang B."/>
            <person name="Shu S."/>
            <person name="Song C."/>
            <person name="Liu Y."/>
        </authorList>
    </citation>
    <scope>NUCLEOTIDE SEQUENCE [LARGE SCALE GENOMIC DNA]</scope>
    <source>
        <strain evidence="2">HL-2020</strain>
        <tissue evidence="2">Leaf</tissue>
    </source>
</reference>
<sequence>MSQNSTTTQLLVPPDFGLFNCKEREMEALGSIWGYQENIDELKSMFLHTTLELEAARSDAREEMRKNEENTKQMLCFLKVVCQERDEARDQLQRLMNKLMPLSPTEICPVLPSLQPESPMHPPRGNSSITVSDNISETYNTRQSYGSSPVESFLDVVSSPDLPNMNMADSSNNRVLSTHTFIQEYNCPTAVGIVSSGMSEIDPASAVIDKLVKGKSLPVKGKLLQTVMEAGPLLKTLLVSGSLPQWRNPPPLQPLQMPPFSIKGCDPEIINLKPVSNLSYPVHNALSSSFSEISYGSSQTYPTSTPSGSITCLNKRKVLYSGVSRDFLHNQIMSGKRQRCQ</sequence>
<keyword evidence="3" id="KW-1185">Reference proteome</keyword>
<keyword evidence="1" id="KW-0175">Coiled coil</keyword>
<dbReference type="InterPro" id="IPR012862">
    <property type="entry name" value="DUF1635"/>
</dbReference>
<accession>A0A835HDZ4</accession>
<evidence type="ECO:0000313" key="2">
    <source>
        <dbReference type="EMBL" id="KAF9596607.1"/>
    </source>
</evidence>
<protein>
    <submittedName>
        <fullName evidence="2">Uncharacterized protein</fullName>
    </submittedName>
</protein>
<evidence type="ECO:0000313" key="3">
    <source>
        <dbReference type="Proteomes" id="UP000631114"/>
    </source>
</evidence>
<organism evidence="2 3">
    <name type="scientific">Coptis chinensis</name>
    <dbReference type="NCBI Taxonomy" id="261450"/>
    <lineage>
        <taxon>Eukaryota</taxon>
        <taxon>Viridiplantae</taxon>
        <taxon>Streptophyta</taxon>
        <taxon>Embryophyta</taxon>
        <taxon>Tracheophyta</taxon>
        <taxon>Spermatophyta</taxon>
        <taxon>Magnoliopsida</taxon>
        <taxon>Ranunculales</taxon>
        <taxon>Ranunculaceae</taxon>
        <taxon>Coptidoideae</taxon>
        <taxon>Coptis</taxon>
    </lineage>
</organism>
<name>A0A835HDZ4_9MAGN</name>
<dbReference type="PANTHER" id="PTHR33431">
    <property type="entry name" value="ENABLED-LIKE PROTEIN (DUF1635)"/>
    <property type="match status" value="1"/>
</dbReference>